<sequence length="127" mass="13568">MNEFTQNKKQTPKPELMTDTAQLQGTTAADKDKEVGAAEGKRGRGARRKPSFYAALTPEERSLFEEHAREDVDDVASCSGAHLGGTTSADAAKDIAKTPAGGCSGSASGESCRAEPDGSKKRRRRRR</sequence>
<feature type="region of interest" description="Disordered" evidence="1">
    <location>
        <begin position="1"/>
        <end position="54"/>
    </location>
</feature>
<feature type="compositionally biased region" description="Basic and acidic residues" evidence="1">
    <location>
        <begin position="29"/>
        <end position="42"/>
    </location>
</feature>
<accession>A0A034WTL4</accession>
<proteinExistence type="predicted"/>
<protein>
    <submittedName>
        <fullName evidence="2">Uncharacterized protein</fullName>
    </submittedName>
</protein>
<dbReference type="OrthoDB" id="8045787at2759"/>
<dbReference type="AlphaFoldDB" id="A0A034WTL4"/>
<evidence type="ECO:0000256" key="1">
    <source>
        <dbReference type="SAM" id="MobiDB-lite"/>
    </source>
</evidence>
<feature type="region of interest" description="Disordered" evidence="1">
    <location>
        <begin position="67"/>
        <end position="127"/>
    </location>
</feature>
<dbReference type="EMBL" id="GAKP01001417">
    <property type="protein sequence ID" value="JAC57535.1"/>
    <property type="molecule type" value="Transcribed_RNA"/>
</dbReference>
<name>A0A034WTL4_BACDO</name>
<evidence type="ECO:0000313" key="2">
    <source>
        <dbReference type="EMBL" id="JAC57535.1"/>
    </source>
</evidence>
<reference evidence="2" key="1">
    <citation type="journal article" date="2014" name="BMC Genomics">
        <title>Characterizing the developmental transcriptome of the oriental fruit fly, Bactrocera dorsalis (Diptera: Tephritidae) through comparative genomic analysis with Drosophila melanogaster utilizing modENCODE datasets.</title>
        <authorList>
            <person name="Geib S.M."/>
            <person name="Calla B."/>
            <person name="Hall B."/>
            <person name="Hou S."/>
            <person name="Manoukis N.C."/>
        </authorList>
    </citation>
    <scope>NUCLEOTIDE SEQUENCE</scope>
    <source>
        <strain evidence="2">Punador</strain>
    </source>
</reference>
<feature type="non-terminal residue" evidence="2">
    <location>
        <position position="127"/>
    </location>
</feature>
<organism evidence="2">
    <name type="scientific">Bactrocera dorsalis</name>
    <name type="common">Oriental fruit fly</name>
    <name type="synonym">Dacus dorsalis</name>
    <dbReference type="NCBI Taxonomy" id="27457"/>
    <lineage>
        <taxon>Eukaryota</taxon>
        <taxon>Metazoa</taxon>
        <taxon>Ecdysozoa</taxon>
        <taxon>Arthropoda</taxon>
        <taxon>Hexapoda</taxon>
        <taxon>Insecta</taxon>
        <taxon>Pterygota</taxon>
        <taxon>Neoptera</taxon>
        <taxon>Endopterygota</taxon>
        <taxon>Diptera</taxon>
        <taxon>Brachycera</taxon>
        <taxon>Muscomorpha</taxon>
        <taxon>Tephritoidea</taxon>
        <taxon>Tephritidae</taxon>
        <taxon>Bactrocera</taxon>
        <taxon>Bactrocera</taxon>
    </lineage>
</organism>